<dbReference type="Proteomes" id="UP000230161">
    <property type="component" value="Unassembled WGS sequence"/>
</dbReference>
<feature type="domain" description="MmgE/PrpD C-terminal" evidence="3">
    <location>
        <begin position="268"/>
        <end position="429"/>
    </location>
</feature>
<dbReference type="Gene3D" id="1.10.4100.10">
    <property type="entry name" value="2-methylcitrate dehydratase PrpD"/>
    <property type="match status" value="1"/>
</dbReference>
<dbReference type="Gene3D" id="3.30.1330.120">
    <property type="entry name" value="2-methylcitrate dehydratase PrpD"/>
    <property type="match status" value="1"/>
</dbReference>
<dbReference type="Pfam" id="PF19305">
    <property type="entry name" value="MmgE_PrpD_C"/>
    <property type="match status" value="1"/>
</dbReference>
<dbReference type="SUPFAM" id="SSF103378">
    <property type="entry name" value="2-methylcitrate dehydratase PrpD"/>
    <property type="match status" value="1"/>
</dbReference>
<sequence>MTPTTRALLEKVTAIADEADAAALHTTRGLVLDVLGVAVAGASTREGTTILATMAALGRAGDCDVPVSGRRFDAATAGLISGTMAYSIGLTDTHGESITHPGPSVVPAALAVGQAVGASDDAILRAIIAGVETIVRIGAVVNPSHRARGFHATASCNPFGVAVAASRLLGLHTERTLWAMGIVGSMAGGLYEFRNEGAMLMALHGGWPVESGITAALLARSSFTGPTTVLEGPEGFFRGFADEIRPWKLLEDPASGRIGVEELSLRPYNACRYAHAAIDALEQINREHGGRLDPESVEEMTVWTHLTAVEQEAEPTTLVSARLSTCFNVALAVVHGPRLDEVTDDDLHDPRIVGLLPRIVVREDPELTAIFPAKWACRVDVLLSSGERYDVRVDVPKGDPDNPLTPTELDDKFRRLAAGTVGEQTARDLARTVLDPASTDALATLLASTSTSTTHKE</sequence>
<dbReference type="OrthoDB" id="9797528at2"/>
<dbReference type="PANTHER" id="PTHR16943:SF8">
    <property type="entry name" value="2-METHYLCITRATE DEHYDRATASE"/>
    <property type="match status" value="1"/>
</dbReference>
<evidence type="ECO:0000313" key="4">
    <source>
        <dbReference type="EMBL" id="PJJ55602.1"/>
    </source>
</evidence>
<evidence type="ECO:0000256" key="1">
    <source>
        <dbReference type="ARBA" id="ARBA00006174"/>
    </source>
</evidence>
<dbReference type="GO" id="GO:0016829">
    <property type="term" value="F:lyase activity"/>
    <property type="evidence" value="ECO:0007669"/>
    <property type="project" value="InterPro"/>
</dbReference>
<dbReference type="InterPro" id="IPR045337">
    <property type="entry name" value="MmgE_PrpD_C"/>
</dbReference>
<dbReference type="PANTHER" id="PTHR16943">
    <property type="entry name" value="2-METHYLCITRATE DEHYDRATASE-RELATED"/>
    <property type="match status" value="1"/>
</dbReference>
<evidence type="ECO:0000259" key="3">
    <source>
        <dbReference type="Pfam" id="PF19305"/>
    </source>
</evidence>
<keyword evidence="5" id="KW-1185">Reference proteome</keyword>
<name>A0A2M9BCG0_9MICO</name>
<proteinExistence type="inferred from homology"/>
<dbReference type="RefSeq" id="WP_157803000.1">
    <property type="nucleotide sequence ID" value="NZ_PGFB01000005.1"/>
</dbReference>
<comment type="caution">
    <text evidence="4">The sequence shown here is derived from an EMBL/GenBank/DDBJ whole genome shotgun (WGS) entry which is preliminary data.</text>
</comment>
<comment type="similarity">
    <text evidence="1">Belongs to the PrpD family.</text>
</comment>
<dbReference type="InterPro" id="IPR042188">
    <property type="entry name" value="MmgE/PrpD_sf_2"/>
</dbReference>
<dbReference type="Pfam" id="PF03972">
    <property type="entry name" value="MmgE_PrpD_N"/>
    <property type="match status" value="1"/>
</dbReference>
<organism evidence="4 5">
    <name type="scientific">Compostimonas suwonensis</name>
    <dbReference type="NCBI Taxonomy" id="1048394"/>
    <lineage>
        <taxon>Bacteria</taxon>
        <taxon>Bacillati</taxon>
        <taxon>Actinomycetota</taxon>
        <taxon>Actinomycetes</taxon>
        <taxon>Micrococcales</taxon>
        <taxon>Microbacteriaceae</taxon>
        <taxon>Compostimonas</taxon>
    </lineage>
</organism>
<feature type="domain" description="MmgE/PrpD N-terminal" evidence="2">
    <location>
        <begin position="17"/>
        <end position="242"/>
    </location>
</feature>
<accession>A0A2M9BCG0</accession>
<dbReference type="InterPro" id="IPR005656">
    <property type="entry name" value="MmgE_PrpD"/>
</dbReference>
<evidence type="ECO:0000313" key="5">
    <source>
        <dbReference type="Proteomes" id="UP000230161"/>
    </source>
</evidence>
<dbReference type="InterPro" id="IPR036148">
    <property type="entry name" value="MmgE/PrpD_sf"/>
</dbReference>
<gene>
    <name evidence="4" type="ORF">CLV54_2949</name>
</gene>
<dbReference type="AlphaFoldDB" id="A0A2M9BCG0"/>
<dbReference type="EMBL" id="PGFB01000005">
    <property type="protein sequence ID" value="PJJ55602.1"/>
    <property type="molecule type" value="Genomic_DNA"/>
</dbReference>
<reference evidence="4 5" key="1">
    <citation type="submission" date="2017-11" db="EMBL/GenBank/DDBJ databases">
        <title>Genomic Encyclopedia of Archaeal and Bacterial Type Strains, Phase II (KMG-II): From Individual Species to Whole Genera.</title>
        <authorList>
            <person name="Goeker M."/>
        </authorList>
    </citation>
    <scope>NUCLEOTIDE SEQUENCE [LARGE SCALE GENOMIC DNA]</scope>
    <source>
        <strain evidence="4 5">DSM 25625</strain>
    </source>
</reference>
<dbReference type="InterPro" id="IPR045336">
    <property type="entry name" value="MmgE_PrpD_N"/>
</dbReference>
<protein>
    <submittedName>
        <fullName evidence="4">2-methylcitrate dehydratase PrpD</fullName>
    </submittedName>
</protein>
<dbReference type="InterPro" id="IPR042183">
    <property type="entry name" value="MmgE/PrpD_sf_1"/>
</dbReference>
<evidence type="ECO:0000259" key="2">
    <source>
        <dbReference type="Pfam" id="PF03972"/>
    </source>
</evidence>